<dbReference type="PROSITE" id="PS00662">
    <property type="entry name" value="T2SP_E"/>
    <property type="match status" value="1"/>
</dbReference>
<keyword evidence="7" id="KW-1185">Reference proteome</keyword>
<evidence type="ECO:0000256" key="3">
    <source>
        <dbReference type="ARBA" id="ARBA00022840"/>
    </source>
</evidence>
<evidence type="ECO:0000259" key="5">
    <source>
        <dbReference type="PROSITE" id="PS00662"/>
    </source>
</evidence>
<protein>
    <recommendedName>
        <fullName evidence="4">protein-secreting ATPase</fullName>
        <ecNumber evidence="4">7.4.2.8</ecNumber>
    </recommendedName>
</protein>
<dbReference type="Gene3D" id="3.40.50.300">
    <property type="entry name" value="P-loop containing nucleotide triphosphate hydrolases"/>
    <property type="match status" value="1"/>
</dbReference>
<dbReference type="KEGG" id="ifn:GM661_03770"/>
<dbReference type="GO" id="GO:0008564">
    <property type="term" value="F:protein-exporting ATPase activity"/>
    <property type="evidence" value="ECO:0007669"/>
    <property type="project" value="UniProtKB-EC"/>
</dbReference>
<evidence type="ECO:0000313" key="7">
    <source>
        <dbReference type="Proteomes" id="UP000665020"/>
    </source>
</evidence>
<dbReference type="Proteomes" id="UP000665020">
    <property type="component" value="Chromosome"/>
</dbReference>
<proteinExistence type="inferred from homology"/>
<dbReference type="InterPro" id="IPR003593">
    <property type="entry name" value="AAA+_ATPase"/>
</dbReference>
<dbReference type="EC" id="7.4.2.8" evidence="4"/>
<keyword evidence="2" id="KW-0547">Nucleotide-binding</keyword>
<dbReference type="CDD" id="cd01129">
    <property type="entry name" value="PulE-GspE-like"/>
    <property type="match status" value="1"/>
</dbReference>
<dbReference type="InterPro" id="IPR013369">
    <property type="entry name" value="T2SS_GspE"/>
</dbReference>
<comment type="similarity">
    <text evidence="1">Belongs to the GSP E family.</text>
</comment>
<dbReference type="NCBIfam" id="TIGR02533">
    <property type="entry name" value="type_II_gspE"/>
    <property type="match status" value="1"/>
</dbReference>
<dbReference type="GO" id="GO:0016887">
    <property type="term" value="F:ATP hydrolysis activity"/>
    <property type="evidence" value="ECO:0007669"/>
    <property type="project" value="TreeGrafter"/>
</dbReference>
<dbReference type="GO" id="GO:0015628">
    <property type="term" value="P:protein secretion by the type II secretion system"/>
    <property type="evidence" value="ECO:0007669"/>
    <property type="project" value="InterPro"/>
</dbReference>
<dbReference type="RefSeq" id="WP_230868807.1">
    <property type="nucleotide sequence ID" value="NZ_CP046640.1"/>
</dbReference>
<reference evidence="6" key="1">
    <citation type="submission" date="2019-12" db="EMBL/GenBank/DDBJ databases">
        <authorList>
            <person name="zhang j."/>
            <person name="sun C.M."/>
        </authorList>
    </citation>
    <scope>NUCLEOTIDE SEQUENCE</scope>
    <source>
        <strain evidence="6">NS-1</strain>
    </source>
</reference>
<dbReference type="InterPro" id="IPR027417">
    <property type="entry name" value="P-loop_NTPase"/>
</dbReference>
<evidence type="ECO:0000256" key="4">
    <source>
        <dbReference type="ARBA" id="ARBA00024382"/>
    </source>
</evidence>
<dbReference type="GO" id="GO:0005886">
    <property type="term" value="C:plasma membrane"/>
    <property type="evidence" value="ECO:0007669"/>
    <property type="project" value="TreeGrafter"/>
</dbReference>
<keyword evidence="3" id="KW-0067">ATP-binding</keyword>
<dbReference type="GO" id="GO:0015627">
    <property type="term" value="C:type II protein secretion system complex"/>
    <property type="evidence" value="ECO:0007669"/>
    <property type="project" value="InterPro"/>
</dbReference>
<dbReference type="SMART" id="SM00382">
    <property type="entry name" value="AAA"/>
    <property type="match status" value="1"/>
</dbReference>
<sequence length="498" mass="56380">MIDKRKIDTDLIKDYPREILKEFHLLPADRENDRVILYCDKKPPLPVVDNLEVYGGRRIKTIEIPAEELSWLLNEYLDAPLDTVEEMLNDLNDDSLKDFSSIELDLKTENLEELAQEAPVIRLVNAILTAGLKNNASDIHIEPFEDNLKLRFRIDGVLYENPAPPRELFPAIITRIKIMARLNIAERRLPQEGRIRIKVLGREVDIRVSCIPTLYGESVVLRILDRAAYLLELVNLGFEEDMLVNYKKLVNLPHGILLVTGPTGSGKTTTLYATLNELNLPGRKIITVEDPVEYQLDGVNQIQVKPEIDFTFARGLRSILRQDPDIIMIGEIRDLVTAKIAIQAALTGHLVLATLHTNDAVSAITRLINMGVEEYLLAATIKGVLAQRLVRVLCPQCSIKYKEKKYEKYLPEEYQTKDFYIPVGCDSCNNIGYKGRSGIYELLTITTELEEMIARKVTTSSLRSKASKNGFRELMADGILKAEKGITSLDEIIRVTKN</sequence>
<organism evidence="6 7">
    <name type="scientific">Iocasia fonsfrigidae</name>
    <dbReference type="NCBI Taxonomy" id="2682810"/>
    <lineage>
        <taxon>Bacteria</taxon>
        <taxon>Bacillati</taxon>
        <taxon>Bacillota</taxon>
        <taxon>Clostridia</taxon>
        <taxon>Halanaerobiales</taxon>
        <taxon>Halanaerobiaceae</taxon>
        <taxon>Iocasia</taxon>
    </lineage>
</organism>
<dbReference type="PANTHER" id="PTHR30258">
    <property type="entry name" value="TYPE II SECRETION SYSTEM PROTEIN GSPE-RELATED"/>
    <property type="match status" value="1"/>
</dbReference>
<dbReference type="Gene3D" id="3.30.450.90">
    <property type="match status" value="1"/>
</dbReference>
<accession>A0A8A7KAP3</accession>
<dbReference type="Pfam" id="PF00437">
    <property type="entry name" value="T2SSE"/>
    <property type="match status" value="1"/>
</dbReference>
<dbReference type="InterPro" id="IPR001482">
    <property type="entry name" value="T2SS/T4SS_dom"/>
</dbReference>
<evidence type="ECO:0000256" key="1">
    <source>
        <dbReference type="ARBA" id="ARBA00006611"/>
    </source>
</evidence>
<feature type="domain" description="Bacterial type II secretion system protein E" evidence="5">
    <location>
        <begin position="320"/>
        <end position="334"/>
    </location>
</feature>
<dbReference type="GO" id="GO:0005524">
    <property type="term" value="F:ATP binding"/>
    <property type="evidence" value="ECO:0007669"/>
    <property type="project" value="UniProtKB-KW"/>
</dbReference>
<dbReference type="SUPFAM" id="SSF52540">
    <property type="entry name" value="P-loop containing nucleoside triphosphate hydrolases"/>
    <property type="match status" value="1"/>
</dbReference>
<dbReference type="EMBL" id="CP046640">
    <property type="protein sequence ID" value="QTL97155.1"/>
    <property type="molecule type" value="Genomic_DNA"/>
</dbReference>
<evidence type="ECO:0000256" key="2">
    <source>
        <dbReference type="ARBA" id="ARBA00022741"/>
    </source>
</evidence>
<gene>
    <name evidence="6" type="primary">gspE</name>
    <name evidence="6" type="ORF">GM661_03770</name>
</gene>
<dbReference type="AlphaFoldDB" id="A0A8A7KAP3"/>
<name>A0A8A7KAP3_9FIRM</name>
<evidence type="ECO:0000313" key="6">
    <source>
        <dbReference type="EMBL" id="QTL97155.1"/>
    </source>
</evidence>
<dbReference type="FunFam" id="3.30.450.90:FF:000001">
    <property type="entry name" value="Type II secretion system ATPase GspE"/>
    <property type="match status" value="1"/>
</dbReference>
<dbReference type="PANTHER" id="PTHR30258:SF2">
    <property type="entry name" value="COMG OPERON PROTEIN 1"/>
    <property type="match status" value="1"/>
</dbReference>
<dbReference type="FunFam" id="3.40.50.300:FF:000398">
    <property type="entry name" value="Type IV pilus assembly ATPase PilB"/>
    <property type="match status" value="1"/>
</dbReference>